<protein>
    <recommendedName>
        <fullName evidence="5">EF-hand domain-containing protein</fullName>
    </recommendedName>
</protein>
<dbReference type="RefSeq" id="XP_062790258.1">
    <property type="nucleotide sequence ID" value="XM_062934207.1"/>
</dbReference>
<feature type="signal peptide" evidence="4">
    <location>
        <begin position="1"/>
        <end position="18"/>
    </location>
</feature>
<organism evidence="6 7">
    <name type="scientific">Kwoniella shivajii</name>
    <dbReference type="NCBI Taxonomy" id="564305"/>
    <lineage>
        <taxon>Eukaryota</taxon>
        <taxon>Fungi</taxon>
        <taxon>Dikarya</taxon>
        <taxon>Basidiomycota</taxon>
        <taxon>Agaricomycotina</taxon>
        <taxon>Tremellomycetes</taxon>
        <taxon>Tremellales</taxon>
        <taxon>Cryptococcaceae</taxon>
        <taxon>Kwoniella</taxon>
    </lineage>
</organism>
<dbReference type="SUPFAM" id="SSF47473">
    <property type="entry name" value="EF-hand"/>
    <property type="match status" value="2"/>
</dbReference>
<feature type="domain" description="EF-hand" evidence="5">
    <location>
        <begin position="94"/>
        <end position="129"/>
    </location>
</feature>
<evidence type="ECO:0000256" key="2">
    <source>
        <dbReference type="ARBA" id="ARBA00022837"/>
    </source>
</evidence>
<dbReference type="Pfam" id="PF13499">
    <property type="entry name" value="EF-hand_7"/>
    <property type="match status" value="1"/>
</dbReference>
<keyword evidence="2" id="KW-0106">Calcium</keyword>
<dbReference type="Proteomes" id="UP001329825">
    <property type="component" value="Chromosome 3"/>
</dbReference>
<dbReference type="PANTHER" id="PTHR19237">
    <property type="entry name" value="NUCLEOBINDIN"/>
    <property type="match status" value="1"/>
</dbReference>
<proteinExistence type="predicted"/>
<evidence type="ECO:0000313" key="6">
    <source>
        <dbReference type="EMBL" id="WRT65518.1"/>
    </source>
</evidence>
<feature type="region of interest" description="Disordered" evidence="3">
    <location>
        <begin position="215"/>
        <end position="266"/>
    </location>
</feature>
<keyword evidence="1 4" id="KW-0732">Signal</keyword>
<evidence type="ECO:0000256" key="1">
    <source>
        <dbReference type="ARBA" id="ARBA00022729"/>
    </source>
</evidence>
<dbReference type="PANTHER" id="PTHR19237:SF20">
    <property type="entry name" value="NUCLEOBINDIN 1"/>
    <property type="match status" value="1"/>
</dbReference>
<sequence>MITLLPILVGSLLVAAHGDHSFDLNDANDDGLSYAERHMHTEHHIDSFDLESFFKLHDLDMNGYWDEAEIQAVYGLHHHTVKDKLKQPELVDARTRVVVDKVLQRLDTNKDGKISLTEFLAGGTEGLPSFEGYKDLGHHYDEESEYFLHHEELYHSTPDTQTDESYTHPEDIAHFRHHADIEDEEDSRERKFEGLAEDADITKDHVAHDPLDIHAHAEGEGPSDTPPEPESTLQPGDEVEAPPRPKRVDPNAQPQRIMDAAGSKLKEGWESAKEAVVEKGSKYEGHGRPRNVEERLKAGVPYSKLRSPRFRLDTMETDFGFVNSEYKMRKGLRSDEF</sequence>
<dbReference type="PROSITE" id="PS50222">
    <property type="entry name" value="EF_HAND_2"/>
    <property type="match status" value="1"/>
</dbReference>
<name>A0ABZ1CVG4_9TREE</name>
<feature type="chain" id="PRO_5046016864" description="EF-hand domain-containing protein" evidence="4">
    <location>
        <begin position="19"/>
        <end position="337"/>
    </location>
</feature>
<gene>
    <name evidence="6" type="ORF">IL334_002463</name>
</gene>
<evidence type="ECO:0000313" key="7">
    <source>
        <dbReference type="Proteomes" id="UP001329825"/>
    </source>
</evidence>
<accession>A0ABZ1CVG4</accession>
<evidence type="ECO:0000256" key="4">
    <source>
        <dbReference type="SAM" id="SignalP"/>
    </source>
</evidence>
<keyword evidence="7" id="KW-1185">Reference proteome</keyword>
<dbReference type="InterPro" id="IPR018247">
    <property type="entry name" value="EF_Hand_1_Ca_BS"/>
</dbReference>
<dbReference type="EMBL" id="CP141883">
    <property type="protein sequence ID" value="WRT65518.1"/>
    <property type="molecule type" value="Genomic_DNA"/>
</dbReference>
<dbReference type="InterPro" id="IPR011992">
    <property type="entry name" value="EF-hand-dom_pair"/>
</dbReference>
<dbReference type="InterPro" id="IPR002048">
    <property type="entry name" value="EF_hand_dom"/>
</dbReference>
<reference evidence="6 7" key="1">
    <citation type="submission" date="2024-01" db="EMBL/GenBank/DDBJ databases">
        <title>Comparative genomics of Cryptococcus and Kwoniella reveals pathogenesis evolution and contrasting modes of karyotype evolution via chromosome fusion or intercentromeric recombination.</title>
        <authorList>
            <person name="Coelho M.A."/>
            <person name="David-Palma M."/>
            <person name="Shea T."/>
            <person name="Bowers K."/>
            <person name="McGinley-Smith S."/>
            <person name="Mohammad A.W."/>
            <person name="Gnirke A."/>
            <person name="Yurkov A.M."/>
            <person name="Nowrousian M."/>
            <person name="Sun S."/>
            <person name="Cuomo C.A."/>
            <person name="Heitman J."/>
        </authorList>
    </citation>
    <scope>NUCLEOTIDE SEQUENCE [LARGE SCALE GENOMIC DNA]</scope>
    <source>
        <strain evidence="6">CBS 11374</strain>
    </source>
</reference>
<evidence type="ECO:0000256" key="3">
    <source>
        <dbReference type="SAM" id="MobiDB-lite"/>
    </source>
</evidence>
<dbReference type="PROSITE" id="PS00018">
    <property type="entry name" value="EF_HAND_1"/>
    <property type="match status" value="1"/>
</dbReference>
<dbReference type="InterPro" id="IPR040250">
    <property type="entry name" value="Nucleobindin"/>
</dbReference>
<dbReference type="GeneID" id="87954594"/>
<evidence type="ECO:0000259" key="5">
    <source>
        <dbReference type="PROSITE" id="PS50222"/>
    </source>
</evidence>
<dbReference type="Gene3D" id="1.10.238.10">
    <property type="entry name" value="EF-hand"/>
    <property type="match status" value="1"/>
</dbReference>